<dbReference type="SUPFAM" id="SSF82171">
    <property type="entry name" value="DPP6 N-terminal domain-like"/>
    <property type="match status" value="1"/>
</dbReference>
<evidence type="ECO:0000313" key="2">
    <source>
        <dbReference type="Proteomes" id="UP000182888"/>
    </source>
</evidence>
<dbReference type="InterPro" id="IPR015943">
    <property type="entry name" value="WD40/YVTN_repeat-like_dom_sf"/>
</dbReference>
<dbReference type="Proteomes" id="UP000182888">
    <property type="component" value="Unassembled WGS sequence"/>
</dbReference>
<name>A0A0K2W6L9_MESPL</name>
<evidence type="ECO:0000313" key="1">
    <source>
        <dbReference type="EMBL" id="CDX62860.1"/>
    </source>
</evidence>
<organism evidence="1 2">
    <name type="scientific">Mesorhizobium plurifarium</name>
    <dbReference type="NCBI Taxonomy" id="69974"/>
    <lineage>
        <taxon>Bacteria</taxon>
        <taxon>Pseudomonadati</taxon>
        <taxon>Pseudomonadota</taxon>
        <taxon>Alphaproteobacteria</taxon>
        <taxon>Hyphomicrobiales</taxon>
        <taxon>Phyllobacteriaceae</taxon>
        <taxon>Mesorhizobium</taxon>
    </lineage>
</organism>
<accession>A0A0K2W6L9</accession>
<sequence>MNQQNIRHLTLFDLLARSWTLPSAVEALLFSIDSSVAAFACANGTIALASLTDPEPPESRVRVSGDLGQTTIRPREKPPVPLIVTEHLRDGAPLIAASGQSGFLAGASDGRVVRVTATGEIDNTDIRLDGAIVALDHARGQGLTAVSDGADVLLATASGGTIRSLPRHGGGNVAALGFSPSGRQLAVCRGNEISIWTLVGEPALIRTIGFPQAPAAVRWSADSEWIACPLASGGFGVARLADGKAGTVSDFPARVRTVSWSERADALIASGAFRIAAWSMKLPPLEGETGGALVTGRPGLVVVEAVAGHPTRPLGAAGFANGQIVVAQIGERDELLVKPSGGAVTALAWSADGRHLAASTADGGASLITFPAQMFK</sequence>
<evidence type="ECO:0008006" key="3">
    <source>
        <dbReference type="Google" id="ProtNLM"/>
    </source>
</evidence>
<gene>
    <name evidence="1" type="ORF">MPL1032_70096</name>
</gene>
<dbReference type="InterPro" id="IPR001680">
    <property type="entry name" value="WD40_rpt"/>
</dbReference>
<dbReference type="Gene3D" id="2.130.10.10">
    <property type="entry name" value="YVTN repeat-like/Quinoprotein amine dehydrogenase"/>
    <property type="match status" value="2"/>
</dbReference>
<dbReference type="EMBL" id="CCND01000050">
    <property type="protein sequence ID" value="CDX62860.1"/>
    <property type="molecule type" value="Genomic_DNA"/>
</dbReference>
<proteinExistence type="predicted"/>
<dbReference type="Pfam" id="PF00400">
    <property type="entry name" value="WD40"/>
    <property type="match status" value="2"/>
</dbReference>
<dbReference type="SMART" id="SM00320">
    <property type="entry name" value="WD40"/>
    <property type="match status" value="2"/>
</dbReference>
<dbReference type="AlphaFoldDB" id="A0A0K2W6L9"/>
<protein>
    <recommendedName>
        <fullName evidence="3">Anaphase-promoting complex subunit 4 WD40 domain-containing protein</fullName>
    </recommendedName>
</protein>
<reference evidence="2" key="1">
    <citation type="submission" date="2014-08" db="EMBL/GenBank/DDBJ databases">
        <authorList>
            <person name="Edwards T."/>
        </authorList>
    </citation>
    <scope>NUCLEOTIDE SEQUENCE [LARGE SCALE GENOMIC DNA]</scope>
</reference>